<evidence type="ECO:0000313" key="4">
    <source>
        <dbReference type="Proteomes" id="UP000295510"/>
    </source>
</evidence>
<feature type="coiled-coil region" evidence="1">
    <location>
        <begin position="74"/>
        <end position="101"/>
    </location>
</feature>
<sequence>MNTPATADAPIDDFSQCHAGIFRKLDMLGELPALLQPAARAREVAEKALDFFREAIFEHHLDEERELFPAVIESAEAGEEREQVKAMARRLTDEHRELERLWKSLESGLKKVAKGQFSDVIDVATIEALVSRYRAHAEFEEQAFLPLSQQILGRNANHMAALGMSLHMRHARGPLNAYV</sequence>
<name>A0A4R6U5R2_9BURK</name>
<feature type="domain" description="Hemerythrin-like" evidence="2">
    <location>
        <begin position="10"/>
        <end position="147"/>
    </location>
</feature>
<gene>
    <name evidence="3" type="ORF">DFR43_11811</name>
</gene>
<dbReference type="InterPro" id="IPR012312">
    <property type="entry name" value="Hemerythrin-like"/>
</dbReference>
<dbReference type="Gene3D" id="1.20.120.520">
    <property type="entry name" value="nmb1532 protein domain like"/>
    <property type="match status" value="1"/>
</dbReference>
<proteinExistence type="predicted"/>
<dbReference type="Proteomes" id="UP000295510">
    <property type="component" value="Unassembled WGS sequence"/>
</dbReference>
<keyword evidence="1" id="KW-0175">Coiled coil</keyword>
<evidence type="ECO:0000259" key="2">
    <source>
        <dbReference type="Pfam" id="PF01814"/>
    </source>
</evidence>
<dbReference type="AlphaFoldDB" id="A0A4R6U5R2"/>
<accession>A0A4R6U5R2</accession>
<evidence type="ECO:0000313" key="3">
    <source>
        <dbReference type="EMBL" id="TDQ39835.1"/>
    </source>
</evidence>
<reference evidence="3 4" key="1">
    <citation type="submission" date="2019-03" db="EMBL/GenBank/DDBJ databases">
        <title>Genomic Encyclopedia of Type Strains, Phase IV (KMG-IV): sequencing the most valuable type-strain genomes for metagenomic binning, comparative biology and taxonomic classification.</title>
        <authorList>
            <person name="Goeker M."/>
        </authorList>
    </citation>
    <scope>NUCLEOTIDE SEQUENCE [LARGE SCALE GENOMIC DNA]</scope>
    <source>
        <strain evidence="3 4">DSM 19605</strain>
    </source>
</reference>
<evidence type="ECO:0000256" key="1">
    <source>
        <dbReference type="SAM" id="Coils"/>
    </source>
</evidence>
<protein>
    <submittedName>
        <fullName evidence="3">Hemerythrin-like domain-containing protein</fullName>
    </submittedName>
</protein>
<dbReference type="RefSeq" id="WP_133599040.1">
    <property type="nucleotide sequence ID" value="NZ_SNYL01000018.1"/>
</dbReference>
<keyword evidence="4" id="KW-1185">Reference proteome</keyword>
<organism evidence="3 4">
    <name type="scientific">Tepidicella xavieri</name>
    <dbReference type="NCBI Taxonomy" id="360241"/>
    <lineage>
        <taxon>Bacteria</taxon>
        <taxon>Pseudomonadati</taxon>
        <taxon>Pseudomonadota</taxon>
        <taxon>Betaproteobacteria</taxon>
        <taxon>Burkholderiales</taxon>
        <taxon>Tepidicella</taxon>
    </lineage>
</organism>
<dbReference type="Pfam" id="PF01814">
    <property type="entry name" value="Hemerythrin"/>
    <property type="match status" value="1"/>
</dbReference>
<comment type="caution">
    <text evidence="3">The sequence shown here is derived from an EMBL/GenBank/DDBJ whole genome shotgun (WGS) entry which is preliminary data.</text>
</comment>
<dbReference type="EMBL" id="SNYL01000018">
    <property type="protein sequence ID" value="TDQ39835.1"/>
    <property type="molecule type" value="Genomic_DNA"/>
</dbReference>
<dbReference type="OrthoDB" id="8527165at2"/>